<name>A0A6P1Y5C1_9SPIR</name>
<dbReference type="KEGG" id="trz:GWP43_12740"/>
<keyword evidence="1" id="KW-0472">Membrane</keyword>
<protein>
    <submittedName>
        <fullName evidence="2">Uncharacterized protein</fullName>
    </submittedName>
</protein>
<dbReference type="AlphaFoldDB" id="A0A6P1Y5C1"/>
<evidence type="ECO:0000313" key="2">
    <source>
        <dbReference type="EMBL" id="QHX44173.1"/>
    </source>
</evidence>
<dbReference type="EMBL" id="CP048020">
    <property type="protein sequence ID" value="QHX44173.1"/>
    <property type="molecule type" value="Genomic_DNA"/>
</dbReference>
<evidence type="ECO:0000313" key="3">
    <source>
        <dbReference type="Proteomes" id="UP000464374"/>
    </source>
</evidence>
<accession>A0A6P1Y5C1</accession>
<organism evidence="2 3">
    <name type="scientific">Treponema vincentii</name>
    <dbReference type="NCBI Taxonomy" id="69710"/>
    <lineage>
        <taxon>Bacteria</taxon>
        <taxon>Pseudomonadati</taxon>
        <taxon>Spirochaetota</taxon>
        <taxon>Spirochaetia</taxon>
        <taxon>Spirochaetales</taxon>
        <taxon>Treponemataceae</taxon>
        <taxon>Treponema</taxon>
    </lineage>
</organism>
<proteinExistence type="predicted"/>
<keyword evidence="1" id="KW-0812">Transmembrane</keyword>
<dbReference type="RefSeq" id="WP_162664455.1">
    <property type="nucleotide sequence ID" value="NZ_CP048020.1"/>
</dbReference>
<reference evidence="2 3" key="1">
    <citation type="submission" date="2020-01" db="EMBL/GenBank/DDBJ databases">
        <title>Complete genome sequence of a human oral phylogroup 1 Treponema sp. strain ATCC 700766, originally isolated from periodontitis dental plaque.</title>
        <authorList>
            <person name="Chan Y."/>
            <person name="Huo Y.-B."/>
            <person name="Yu X.-L."/>
            <person name="Zeng H."/>
            <person name="Leung W.-K."/>
            <person name="Watt R.M."/>
        </authorList>
    </citation>
    <scope>NUCLEOTIDE SEQUENCE [LARGE SCALE GENOMIC DNA]</scope>
    <source>
        <strain evidence="2 3">OMZ 804</strain>
    </source>
</reference>
<gene>
    <name evidence="2" type="ORF">GWP43_12740</name>
</gene>
<evidence type="ECO:0000256" key="1">
    <source>
        <dbReference type="SAM" id="Phobius"/>
    </source>
</evidence>
<keyword evidence="1" id="KW-1133">Transmembrane helix</keyword>
<sequence>MSIEALQHKELIVIGVIILAFILMIKKGGKYTLFGQTLEVPIAGKKQTVDTIGLMYLMKDACERIELLRKERAEDILPDISYLLTGISRLSCCMYRAEAILNKRLYKNGFEDLTVQTVNGYIEQLNEELYSHLQREIHNAGRCTAHPPEPIEKSKTYAIAKEFTRRAAAIYLREVKSKVMMYESYQPLFGKLGDAIRVEFCKEKREKKIKQADALLEVLHELEAKKIEEV</sequence>
<dbReference type="Proteomes" id="UP000464374">
    <property type="component" value="Chromosome"/>
</dbReference>
<feature type="transmembrane region" description="Helical" evidence="1">
    <location>
        <begin position="6"/>
        <end position="25"/>
    </location>
</feature>